<comment type="catalytic activity">
    <reaction evidence="1">
        <text>(4aS,6R)-4a-hydroxy-L-erythro-5,6,7,8-tetrahydrobiopterin = (6R)-L-erythro-6,7-dihydrobiopterin + H2O</text>
        <dbReference type="Rhea" id="RHEA:11920"/>
        <dbReference type="ChEBI" id="CHEBI:15377"/>
        <dbReference type="ChEBI" id="CHEBI:15642"/>
        <dbReference type="ChEBI" id="CHEBI:43120"/>
        <dbReference type="EC" id="4.2.1.96"/>
    </reaction>
</comment>
<reference evidence="7 8" key="1">
    <citation type="submission" date="2016-10" db="EMBL/GenBank/DDBJ databases">
        <authorList>
            <person name="de Groot N.N."/>
        </authorList>
    </citation>
    <scope>NUCLEOTIDE SEQUENCE [LARGE SCALE GENOMIC DNA]</scope>
    <source>
        <strain evidence="7 8">DSM 21741</strain>
    </source>
</reference>
<gene>
    <name evidence="7" type="ORF">SAMN04488543_3121</name>
</gene>
<dbReference type="Pfam" id="PF18029">
    <property type="entry name" value="Glyoxalase_6"/>
    <property type="match status" value="1"/>
</dbReference>
<dbReference type="InterPro" id="IPR029068">
    <property type="entry name" value="Glyas_Bleomycin-R_OHBP_Dase"/>
</dbReference>
<dbReference type="AlphaFoldDB" id="A0A1H1XWC1"/>
<dbReference type="InterPro" id="IPR036428">
    <property type="entry name" value="PCD_sf"/>
</dbReference>
<dbReference type="PANTHER" id="PTHR12599:SF0">
    <property type="entry name" value="PTERIN-4-ALPHA-CARBINOLAMINE DEHYDRATASE"/>
    <property type="match status" value="1"/>
</dbReference>
<sequence>MSTLSGQQVADAGLEGWANLLGGLQTRVVTPDFAAGLALVDAIGAAAEEMDHHPDLGLRYAHVDVRLTSHDVGGITDRDLRLARRITELAAAAGLRTAAAGATRLELGLDSPDAAAVLPFWGAVLGLADQAGRGDELVDPAAALPTVWFQRSGSEEPRQRWHPDLWVDPAEVRPRIAAAVAAGGTLVDDAEAPAFWVLADPQGNRVCLCTWQSRD</sequence>
<dbReference type="PANTHER" id="PTHR12599">
    <property type="entry name" value="PTERIN-4-ALPHA-CARBINOLAMINE DEHYDRATASE"/>
    <property type="match status" value="1"/>
</dbReference>
<keyword evidence="5" id="KW-0456">Lyase</keyword>
<dbReference type="RefSeq" id="WP_091413964.1">
    <property type="nucleotide sequence ID" value="NZ_LT629749.1"/>
</dbReference>
<evidence type="ECO:0000256" key="2">
    <source>
        <dbReference type="ARBA" id="ARBA00006472"/>
    </source>
</evidence>
<dbReference type="SUPFAM" id="SSF54593">
    <property type="entry name" value="Glyoxalase/Bleomycin resistance protein/Dihydroxybiphenyl dioxygenase"/>
    <property type="match status" value="1"/>
</dbReference>
<dbReference type="Proteomes" id="UP000199092">
    <property type="component" value="Chromosome I"/>
</dbReference>
<feature type="domain" description="Glyoxalase-like" evidence="6">
    <location>
        <begin position="108"/>
        <end position="209"/>
    </location>
</feature>
<dbReference type="SUPFAM" id="SSF55248">
    <property type="entry name" value="PCD-like"/>
    <property type="match status" value="1"/>
</dbReference>
<dbReference type="InterPro" id="IPR001533">
    <property type="entry name" value="Pterin_deHydtase"/>
</dbReference>
<dbReference type="Gene3D" id="3.10.180.10">
    <property type="entry name" value="2,3-Dihydroxybiphenyl 1,2-Dioxygenase, domain 1"/>
    <property type="match status" value="1"/>
</dbReference>
<dbReference type="EC" id="4.2.1.96" evidence="3"/>
<comment type="similarity">
    <text evidence="2">Belongs to the pterin-4-alpha-carbinolamine dehydratase family.</text>
</comment>
<dbReference type="GO" id="GO:0008124">
    <property type="term" value="F:4-alpha-hydroxytetrahydrobiopterin dehydratase activity"/>
    <property type="evidence" value="ECO:0007669"/>
    <property type="project" value="UniProtKB-EC"/>
</dbReference>
<dbReference type="EMBL" id="LT629749">
    <property type="protein sequence ID" value="SDT13502.1"/>
    <property type="molecule type" value="Genomic_DNA"/>
</dbReference>
<organism evidence="7 8">
    <name type="scientific">Friedmanniella luteola</name>
    <dbReference type="NCBI Taxonomy" id="546871"/>
    <lineage>
        <taxon>Bacteria</taxon>
        <taxon>Bacillati</taxon>
        <taxon>Actinomycetota</taxon>
        <taxon>Actinomycetes</taxon>
        <taxon>Propionibacteriales</taxon>
        <taxon>Nocardioidaceae</taxon>
        <taxon>Friedmanniella</taxon>
    </lineage>
</organism>
<dbReference type="InterPro" id="IPR041581">
    <property type="entry name" value="Glyoxalase_6"/>
</dbReference>
<evidence type="ECO:0000313" key="7">
    <source>
        <dbReference type="EMBL" id="SDT13502.1"/>
    </source>
</evidence>
<evidence type="ECO:0000256" key="5">
    <source>
        <dbReference type="ARBA" id="ARBA00023239"/>
    </source>
</evidence>
<accession>A0A1H1XWC1</accession>
<evidence type="ECO:0000256" key="1">
    <source>
        <dbReference type="ARBA" id="ARBA00001554"/>
    </source>
</evidence>
<name>A0A1H1XWC1_9ACTN</name>
<dbReference type="Gene3D" id="3.30.1360.20">
    <property type="entry name" value="Transcriptional coactivator/pterin dehydratase"/>
    <property type="match status" value="1"/>
</dbReference>
<evidence type="ECO:0000259" key="6">
    <source>
        <dbReference type="Pfam" id="PF18029"/>
    </source>
</evidence>
<dbReference type="OrthoDB" id="15077at2"/>
<evidence type="ECO:0000256" key="3">
    <source>
        <dbReference type="ARBA" id="ARBA00013252"/>
    </source>
</evidence>
<dbReference type="STRING" id="546871.SAMN04488543_3121"/>
<dbReference type="Pfam" id="PF01329">
    <property type="entry name" value="Pterin_4a"/>
    <property type="match status" value="1"/>
</dbReference>
<proteinExistence type="inferred from homology"/>
<protein>
    <recommendedName>
        <fullName evidence="4">Putative pterin-4-alpha-carbinolamine dehydratase</fullName>
        <ecNumber evidence="3">4.2.1.96</ecNumber>
    </recommendedName>
</protein>
<keyword evidence="8" id="KW-1185">Reference proteome</keyword>
<dbReference type="CDD" id="cd00488">
    <property type="entry name" value="PCD_DCoH"/>
    <property type="match status" value="1"/>
</dbReference>
<evidence type="ECO:0000313" key="8">
    <source>
        <dbReference type="Proteomes" id="UP000199092"/>
    </source>
</evidence>
<dbReference type="GO" id="GO:0006729">
    <property type="term" value="P:tetrahydrobiopterin biosynthetic process"/>
    <property type="evidence" value="ECO:0007669"/>
    <property type="project" value="InterPro"/>
</dbReference>
<evidence type="ECO:0000256" key="4">
    <source>
        <dbReference type="ARBA" id="ARBA00021735"/>
    </source>
</evidence>